<dbReference type="GO" id="GO:0012505">
    <property type="term" value="C:endomembrane system"/>
    <property type="evidence" value="ECO:0007669"/>
    <property type="project" value="UniProtKB-SubCell"/>
</dbReference>
<evidence type="ECO:0000313" key="13">
    <source>
        <dbReference type="EMBL" id="SFI21285.1"/>
    </source>
</evidence>
<dbReference type="PANTHER" id="PTHR43507:SF1">
    <property type="entry name" value="NADH-UBIQUINONE OXIDOREDUCTASE CHAIN 4"/>
    <property type="match status" value="1"/>
</dbReference>
<gene>
    <name evidence="12" type="ORF">SAMN04487959_105283</name>
    <name evidence="13" type="ORF">SAMN04487959_1302</name>
</gene>
<protein>
    <recommendedName>
        <fullName evidence="3">NADH-quinone oxidoreductase subunit M</fullName>
    </recommendedName>
    <alternativeName>
        <fullName evidence="7">NADH dehydrogenase I subunit M</fullName>
    </alternativeName>
    <alternativeName>
        <fullName evidence="8">NDH-1 subunit M</fullName>
    </alternativeName>
</protein>
<reference evidence="13 14" key="1">
    <citation type="submission" date="2016-10" db="EMBL/GenBank/DDBJ databases">
        <authorList>
            <person name="de Groot N.N."/>
        </authorList>
    </citation>
    <scope>NUCLEOTIDE SEQUENCE [LARGE SCALE GENOMIC DNA]</scope>
    <source>
        <strain evidence="13 14">CGMCC 1.6848</strain>
    </source>
</reference>
<keyword evidence="5 10" id="KW-1133">Transmembrane helix</keyword>
<organism evidence="13 14">
    <name type="scientific">Modicisalibacter xianhensis</name>
    <dbReference type="NCBI Taxonomy" id="442341"/>
    <lineage>
        <taxon>Bacteria</taxon>
        <taxon>Pseudomonadati</taxon>
        <taxon>Pseudomonadota</taxon>
        <taxon>Gammaproteobacteria</taxon>
        <taxon>Oceanospirillales</taxon>
        <taxon>Halomonadaceae</taxon>
        <taxon>Modicisalibacter</taxon>
    </lineage>
</organism>
<feature type="transmembrane region" description="Helical" evidence="10">
    <location>
        <begin position="457"/>
        <end position="481"/>
    </location>
</feature>
<evidence type="ECO:0000256" key="1">
    <source>
        <dbReference type="ARBA" id="ARBA00004127"/>
    </source>
</evidence>
<feature type="transmembrane region" description="Helical" evidence="10">
    <location>
        <begin position="240"/>
        <end position="259"/>
    </location>
</feature>
<feature type="transmembrane region" description="Helical" evidence="10">
    <location>
        <begin position="162"/>
        <end position="184"/>
    </location>
</feature>
<keyword evidence="14" id="KW-1185">Reference proteome</keyword>
<feature type="transmembrane region" description="Helical" evidence="10">
    <location>
        <begin position="271"/>
        <end position="290"/>
    </location>
</feature>
<dbReference type="GO" id="GO:0003954">
    <property type="term" value="F:NADH dehydrogenase activity"/>
    <property type="evidence" value="ECO:0007669"/>
    <property type="project" value="TreeGrafter"/>
</dbReference>
<evidence type="ECO:0000313" key="12">
    <source>
        <dbReference type="EMBL" id="SFH55802.1"/>
    </source>
</evidence>
<keyword evidence="4 9" id="KW-0812">Transmembrane</keyword>
<dbReference type="Proteomes" id="UP000199040">
    <property type="component" value="Unassembled WGS sequence"/>
</dbReference>
<evidence type="ECO:0000256" key="6">
    <source>
        <dbReference type="ARBA" id="ARBA00023136"/>
    </source>
</evidence>
<sequence length="495" mass="53596">MILTATLGLPMLGALVIAVSRRWTETTARLFAVGVSLLPVFLLAWAWLQFDTQGALFQFVEEVPWVPSLGMGYRLGVDGIALAVATMSALVFSASIAYPVDTQNQPRQYYAWMLFLQSVSLGVFLALDLLLFYVFFDLSLVGMFFLIGRWGHGQAQLAAFKFFLYTFCGSLLLLLAIIGLYLSVEPHTFDMRVLIEQQPLAGGGVAAGLVFLALMIGFAIKTPIVPVHTWLPQAHVDAPGPASAVLAGVLLKMGTYGIIRIPYSMMGETFARYALIIALFAVASILYGAFVALGQRNLKRRIAYTSINHMGYTVLGIAVAGALIQDTEYARELALVGATVEMVAHGLITGALFLICGSFWQRTQEYDLDSYGGLLRQAPLLTAFTVLASFASLGLPGLAGFVAEFHIFAGTFDVYPWLAVIGVLGILVTASLFLQMLQKLFFGTLPQRWAHFEDLHAVEWGVLAVLSAGFVIIGIAPEFLLTLIEASATLLVGGP</sequence>
<name>A0A1I3GCM8_9GAMM</name>
<dbReference type="GO" id="GO:0042773">
    <property type="term" value="P:ATP synthesis coupled electron transport"/>
    <property type="evidence" value="ECO:0007669"/>
    <property type="project" value="InterPro"/>
</dbReference>
<evidence type="ECO:0000256" key="4">
    <source>
        <dbReference type="ARBA" id="ARBA00022692"/>
    </source>
</evidence>
<evidence type="ECO:0000256" key="5">
    <source>
        <dbReference type="ARBA" id="ARBA00022989"/>
    </source>
</evidence>
<dbReference type="GO" id="GO:0008137">
    <property type="term" value="F:NADH dehydrogenase (ubiquinone) activity"/>
    <property type="evidence" value="ECO:0007669"/>
    <property type="project" value="InterPro"/>
</dbReference>
<proteinExistence type="inferred from homology"/>
<accession>A0A1I3GCM8</accession>
<feature type="transmembrane region" description="Helical" evidence="10">
    <location>
        <begin position="333"/>
        <end position="360"/>
    </location>
</feature>
<evidence type="ECO:0000313" key="14">
    <source>
        <dbReference type="Proteomes" id="UP000199040"/>
    </source>
</evidence>
<dbReference type="STRING" id="442341.SAMN04487959_105283"/>
<comment type="similarity">
    <text evidence="2">Belongs to the complex I subunit 4 family.</text>
</comment>
<evidence type="ECO:0000256" key="8">
    <source>
        <dbReference type="ARBA" id="ARBA00032798"/>
    </source>
</evidence>
<dbReference type="EMBL" id="FOPY01000030">
    <property type="protein sequence ID" value="SFI21285.1"/>
    <property type="molecule type" value="Genomic_DNA"/>
</dbReference>
<feature type="transmembrane region" description="Helical" evidence="10">
    <location>
        <begin position="302"/>
        <end position="324"/>
    </location>
</feature>
<dbReference type="GO" id="GO:0016020">
    <property type="term" value="C:membrane"/>
    <property type="evidence" value="ECO:0007669"/>
    <property type="project" value="UniProtKB-SubCell"/>
</dbReference>
<dbReference type="EMBL" id="FOPY01000005">
    <property type="protein sequence ID" value="SFH55802.1"/>
    <property type="molecule type" value="Genomic_DNA"/>
</dbReference>
<evidence type="ECO:0000256" key="3">
    <source>
        <dbReference type="ARBA" id="ARBA00019906"/>
    </source>
</evidence>
<dbReference type="InterPro" id="IPR001750">
    <property type="entry name" value="ND/Mrp_TM"/>
</dbReference>
<feature type="transmembrane region" description="Helical" evidence="10">
    <location>
        <begin position="109"/>
        <end position="127"/>
    </location>
</feature>
<evidence type="ECO:0000256" key="9">
    <source>
        <dbReference type="RuleBase" id="RU000320"/>
    </source>
</evidence>
<comment type="subcellular location">
    <subcellularLocation>
        <location evidence="1">Endomembrane system</location>
        <topology evidence="1">Multi-pass membrane protein</topology>
    </subcellularLocation>
    <subcellularLocation>
        <location evidence="9">Membrane</location>
        <topology evidence="9">Multi-pass membrane protein</topology>
    </subcellularLocation>
</comment>
<dbReference type="GO" id="GO:0048039">
    <property type="term" value="F:ubiquinone binding"/>
    <property type="evidence" value="ECO:0007669"/>
    <property type="project" value="TreeGrafter"/>
</dbReference>
<dbReference type="PANTHER" id="PTHR43507">
    <property type="entry name" value="NADH-UBIQUINONE OXIDOREDUCTASE CHAIN 4"/>
    <property type="match status" value="1"/>
</dbReference>
<dbReference type="GO" id="GO:0015990">
    <property type="term" value="P:electron transport coupled proton transport"/>
    <property type="evidence" value="ECO:0007669"/>
    <property type="project" value="TreeGrafter"/>
</dbReference>
<dbReference type="AlphaFoldDB" id="A0A1I3GCM8"/>
<evidence type="ECO:0000256" key="10">
    <source>
        <dbReference type="SAM" id="Phobius"/>
    </source>
</evidence>
<dbReference type="PRINTS" id="PR01437">
    <property type="entry name" value="NUOXDRDTASE4"/>
</dbReference>
<feature type="transmembrane region" description="Helical" evidence="10">
    <location>
        <begin position="380"/>
        <end position="402"/>
    </location>
</feature>
<evidence type="ECO:0000259" key="11">
    <source>
        <dbReference type="Pfam" id="PF00361"/>
    </source>
</evidence>
<dbReference type="InterPro" id="IPR003918">
    <property type="entry name" value="NADH_UbQ_OxRdtase"/>
</dbReference>
<evidence type="ECO:0000256" key="7">
    <source>
        <dbReference type="ARBA" id="ARBA00031584"/>
    </source>
</evidence>
<dbReference type="NCBIfam" id="TIGR01972">
    <property type="entry name" value="NDH_I_M"/>
    <property type="match status" value="1"/>
</dbReference>
<keyword evidence="6 10" id="KW-0472">Membrane</keyword>
<dbReference type="Pfam" id="PF00361">
    <property type="entry name" value="Proton_antipo_M"/>
    <property type="match status" value="1"/>
</dbReference>
<feature type="transmembrane region" description="Helical" evidence="10">
    <location>
        <begin position="200"/>
        <end position="220"/>
    </location>
</feature>
<evidence type="ECO:0000256" key="2">
    <source>
        <dbReference type="ARBA" id="ARBA00009025"/>
    </source>
</evidence>
<feature type="transmembrane region" description="Helical" evidence="10">
    <location>
        <begin position="414"/>
        <end position="437"/>
    </location>
</feature>
<dbReference type="RefSeq" id="WP_218155380.1">
    <property type="nucleotide sequence ID" value="NZ_FOPY01000005.1"/>
</dbReference>
<dbReference type="InterPro" id="IPR010227">
    <property type="entry name" value="NADH_Q_OxRdtase_chainM/4"/>
</dbReference>
<feature type="transmembrane region" description="Helical" evidence="10">
    <location>
        <begin position="75"/>
        <end position="97"/>
    </location>
</feature>
<feature type="transmembrane region" description="Helical" evidence="10">
    <location>
        <begin position="28"/>
        <end position="48"/>
    </location>
</feature>
<feature type="domain" description="NADH:quinone oxidoreductase/Mrp antiporter transmembrane" evidence="11">
    <location>
        <begin position="126"/>
        <end position="426"/>
    </location>
</feature>